<dbReference type="Proteomes" id="UP000551758">
    <property type="component" value="Unassembled WGS sequence"/>
</dbReference>
<evidence type="ECO:0000256" key="1">
    <source>
        <dbReference type="SAM" id="MobiDB-lite"/>
    </source>
</evidence>
<gene>
    <name evidence="2" type="ORF">HPG69_006348</name>
</gene>
<feature type="region of interest" description="Disordered" evidence="1">
    <location>
        <begin position="1"/>
        <end position="97"/>
    </location>
</feature>
<accession>A0A7J7FMA4</accession>
<dbReference type="AlphaFoldDB" id="A0A7J7FMA4"/>
<reference evidence="2 3" key="1">
    <citation type="journal article" date="2020" name="Mol. Biol. Evol.">
        <title>Interspecific Gene Flow and the Evolution of Specialization in Black and White Rhinoceros.</title>
        <authorList>
            <person name="Moodley Y."/>
            <person name="Westbury M.V."/>
            <person name="Russo I.M."/>
            <person name="Gopalakrishnan S."/>
            <person name="Rakotoarivelo A."/>
            <person name="Olsen R.A."/>
            <person name="Prost S."/>
            <person name="Tunstall T."/>
            <person name="Ryder O.A."/>
            <person name="Dalen L."/>
            <person name="Bruford M.W."/>
        </authorList>
    </citation>
    <scope>NUCLEOTIDE SEQUENCE [LARGE SCALE GENOMIC DNA]</scope>
    <source>
        <strain evidence="2">SBR-YM</strain>
        <tissue evidence="2">Skin</tissue>
    </source>
</reference>
<feature type="compositionally biased region" description="Polar residues" evidence="1">
    <location>
        <begin position="77"/>
        <end position="89"/>
    </location>
</feature>
<name>A0A7J7FMA4_DICBM</name>
<protein>
    <submittedName>
        <fullName evidence="2">Uncharacterized protein</fullName>
    </submittedName>
</protein>
<comment type="caution">
    <text evidence="2">The sequence shown here is derived from an EMBL/GenBank/DDBJ whole genome shotgun (WGS) entry which is preliminary data.</text>
</comment>
<evidence type="ECO:0000313" key="2">
    <source>
        <dbReference type="EMBL" id="KAF5928764.1"/>
    </source>
</evidence>
<dbReference type="EMBL" id="JACDTQ010000247">
    <property type="protein sequence ID" value="KAF5928764.1"/>
    <property type="molecule type" value="Genomic_DNA"/>
</dbReference>
<sequence length="97" mass="10834">MEVPLLYSQRSRRLGTGGEGQNISEPSPPDINIRAKPRAEGPRAGHLIQASPRSLTLPLSPYNRPQKTKRLEHWGTPRQSPRWTKSSKSGMKPLPSE</sequence>
<evidence type="ECO:0000313" key="3">
    <source>
        <dbReference type="Proteomes" id="UP000551758"/>
    </source>
</evidence>
<keyword evidence="3" id="KW-1185">Reference proteome</keyword>
<proteinExistence type="predicted"/>
<organism evidence="2 3">
    <name type="scientific">Diceros bicornis minor</name>
    <name type="common">South-central black rhinoceros</name>
    <dbReference type="NCBI Taxonomy" id="77932"/>
    <lineage>
        <taxon>Eukaryota</taxon>
        <taxon>Metazoa</taxon>
        <taxon>Chordata</taxon>
        <taxon>Craniata</taxon>
        <taxon>Vertebrata</taxon>
        <taxon>Euteleostomi</taxon>
        <taxon>Mammalia</taxon>
        <taxon>Eutheria</taxon>
        <taxon>Laurasiatheria</taxon>
        <taxon>Perissodactyla</taxon>
        <taxon>Rhinocerotidae</taxon>
        <taxon>Diceros</taxon>
    </lineage>
</organism>